<keyword evidence="7" id="KW-0175">Coiled coil</keyword>
<dbReference type="Gene3D" id="1.20.58.410">
    <property type="entry name" value="Release factor"/>
    <property type="match status" value="1"/>
</dbReference>
<dbReference type="GO" id="GO:0005737">
    <property type="term" value="C:cytoplasm"/>
    <property type="evidence" value="ECO:0007669"/>
    <property type="project" value="UniProtKB-SubCell"/>
</dbReference>
<evidence type="ECO:0000313" key="10">
    <source>
        <dbReference type="Proteomes" id="UP000243376"/>
    </source>
</evidence>
<dbReference type="PROSITE" id="PS00745">
    <property type="entry name" value="RF_PROK_I"/>
    <property type="match status" value="1"/>
</dbReference>
<dbReference type="InterPro" id="IPR004374">
    <property type="entry name" value="PrfB"/>
</dbReference>
<evidence type="ECO:0000313" key="9">
    <source>
        <dbReference type="EMBL" id="PMP73763.1"/>
    </source>
</evidence>
<dbReference type="HAMAP" id="MF_00094">
    <property type="entry name" value="Rel_fac_2"/>
    <property type="match status" value="1"/>
</dbReference>
<evidence type="ECO:0000256" key="1">
    <source>
        <dbReference type="ARBA" id="ARBA00002613"/>
    </source>
</evidence>
<comment type="caution">
    <text evidence="9">The sequence shown here is derived from an EMBL/GenBank/DDBJ whole genome shotgun (WGS) entry which is preliminary data.</text>
</comment>
<evidence type="ECO:0000256" key="3">
    <source>
        <dbReference type="ARBA" id="ARBA00022481"/>
    </source>
</evidence>
<proteinExistence type="inferred from homology"/>
<dbReference type="EMBL" id="PNIQ01001057">
    <property type="protein sequence ID" value="PMP73763.1"/>
    <property type="molecule type" value="Genomic_DNA"/>
</dbReference>
<dbReference type="InterPro" id="IPR005139">
    <property type="entry name" value="PCRF"/>
</dbReference>
<dbReference type="Pfam" id="PF00472">
    <property type="entry name" value="RF-1"/>
    <property type="match status" value="1"/>
</dbReference>
<accession>A0A2J6WT14</accession>
<gene>
    <name evidence="5" type="primary">prfB</name>
    <name evidence="9" type="ORF">C0184_15765</name>
</gene>
<dbReference type="Gene3D" id="3.30.160.20">
    <property type="match status" value="1"/>
</dbReference>
<evidence type="ECO:0000256" key="5">
    <source>
        <dbReference type="HAMAP-Rule" id="MF_00094"/>
    </source>
</evidence>
<reference evidence="9 10" key="1">
    <citation type="submission" date="2018-01" db="EMBL/GenBank/DDBJ databases">
        <title>Metagenomic assembled genomes from two thermal pools in the Uzon Caldera, Kamchatka, Russia.</title>
        <authorList>
            <person name="Wilkins L."/>
            <person name="Ettinger C."/>
        </authorList>
    </citation>
    <scope>NUCLEOTIDE SEQUENCE [LARGE SCALE GENOMIC DNA]</scope>
    <source>
        <strain evidence="9">ZAV-02</strain>
    </source>
</reference>
<keyword evidence="5" id="KW-0963">Cytoplasm</keyword>
<feature type="domain" description="Prokaryotic-type class I peptide chain release factors" evidence="8">
    <location>
        <begin position="238"/>
        <end position="254"/>
    </location>
</feature>
<evidence type="ECO:0000259" key="8">
    <source>
        <dbReference type="PROSITE" id="PS00745"/>
    </source>
</evidence>
<dbReference type="FunFam" id="3.30.160.20:FF:000004">
    <property type="entry name" value="Peptide chain release factor 1"/>
    <property type="match status" value="1"/>
</dbReference>
<dbReference type="PANTHER" id="PTHR43116:SF3">
    <property type="entry name" value="CLASS I PEPTIDE CHAIN RELEASE FACTOR"/>
    <property type="match status" value="1"/>
</dbReference>
<name>A0A2J6WT14_9CHLR</name>
<evidence type="ECO:0000256" key="6">
    <source>
        <dbReference type="NCBIfam" id="TIGR00020"/>
    </source>
</evidence>
<evidence type="ECO:0000256" key="7">
    <source>
        <dbReference type="SAM" id="Coils"/>
    </source>
</evidence>
<dbReference type="AlphaFoldDB" id="A0A2J6WT14"/>
<dbReference type="SMART" id="SM00937">
    <property type="entry name" value="PCRF"/>
    <property type="match status" value="1"/>
</dbReference>
<dbReference type="InterPro" id="IPR045853">
    <property type="entry name" value="Pep_chain_release_fac_I_sf"/>
</dbReference>
<protein>
    <recommendedName>
        <fullName evidence="5 6">Peptide chain release factor 2</fullName>
        <shortName evidence="5">RF-2</shortName>
    </recommendedName>
</protein>
<dbReference type="GO" id="GO:0016149">
    <property type="term" value="F:translation release factor activity, codon specific"/>
    <property type="evidence" value="ECO:0007669"/>
    <property type="project" value="UniProtKB-UniRule"/>
</dbReference>
<dbReference type="Gene3D" id="3.30.70.1660">
    <property type="match status" value="1"/>
</dbReference>
<keyword evidence="4 5" id="KW-0648">Protein biosynthesis</keyword>
<dbReference type="Proteomes" id="UP000243376">
    <property type="component" value="Unassembled WGS sequence"/>
</dbReference>
<dbReference type="PANTHER" id="PTHR43116">
    <property type="entry name" value="PEPTIDE CHAIN RELEASE FACTOR 2"/>
    <property type="match status" value="1"/>
</dbReference>
<organism evidence="9 10">
    <name type="scientific">Chloroflexus aggregans</name>
    <dbReference type="NCBI Taxonomy" id="152260"/>
    <lineage>
        <taxon>Bacteria</taxon>
        <taxon>Bacillati</taxon>
        <taxon>Chloroflexota</taxon>
        <taxon>Chloroflexia</taxon>
        <taxon>Chloroflexales</taxon>
        <taxon>Chloroflexineae</taxon>
        <taxon>Chloroflexaceae</taxon>
        <taxon>Chloroflexus</taxon>
    </lineage>
</organism>
<dbReference type="InterPro" id="IPR000352">
    <property type="entry name" value="Pep_chain_release_fac_I"/>
</dbReference>
<dbReference type="Pfam" id="PF03462">
    <property type="entry name" value="PCRF"/>
    <property type="match status" value="1"/>
</dbReference>
<comment type="function">
    <text evidence="1 5">Peptide chain release factor 2 directs the termination of translation in response to the peptide chain termination codons UGA and UAA.</text>
</comment>
<comment type="PTM">
    <text evidence="5">Methylated by PrmC. Methylation increases the termination efficiency of RF2.</text>
</comment>
<keyword evidence="3 5" id="KW-0488">Methylation</keyword>
<feature type="modified residue" description="N5-methylglutamine" evidence="5">
    <location>
        <position position="245"/>
    </location>
</feature>
<comment type="similarity">
    <text evidence="2 5">Belongs to the prokaryotic/mitochondrial release factor family.</text>
</comment>
<dbReference type="NCBIfam" id="TIGR00020">
    <property type="entry name" value="prfB"/>
    <property type="match status" value="1"/>
</dbReference>
<comment type="subcellular location">
    <subcellularLocation>
        <location evidence="5">Cytoplasm</location>
    </subcellularLocation>
</comment>
<evidence type="ECO:0000256" key="2">
    <source>
        <dbReference type="ARBA" id="ARBA00010835"/>
    </source>
</evidence>
<sequence>MKNWKPSASALLTCEGIFDLAAKQAEIEQLEVRASDPELWNTPRVAQELMQRLTRLKEEVALWNDLDHRMTGLAELIELAEQEGDDSLAADLAAELRAVQREVVQRELEILLSGPYDDRDAFLSIQAGMGGTDAQDWAAMLLRMYTRWAERRGYTVNLIDLSEGEEAGIKSATIEIRGPYAYGYARAEAGVHRLIRLSPFNAAHTRQTSFARVEVMPEVDDAPEVEIKPEDLRIDVFRSGGHGGQGVNTTDSAVRITHLPTGIVVTCQNERSQIQNRETALRVLRARLLERELQRQAEERARLRGEYREAAFGNQMRTYYLHPSTLVKDHRTDYETSNVQAVLDGEIDPFIEAFLRANVRES</sequence>
<feature type="coiled-coil region" evidence="7">
    <location>
        <begin position="46"/>
        <end position="109"/>
    </location>
</feature>
<evidence type="ECO:0000256" key="4">
    <source>
        <dbReference type="ARBA" id="ARBA00022917"/>
    </source>
</evidence>
<dbReference type="SUPFAM" id="SSF75620">
    <property type="entry name" value="Release factor"/>
    <property type="match status" value="1"/>
</dbReference>